<name>A0ABD4XWM8_STUST</name>
<accession>A0ABD4XWM8</accession>
<proteinExistence type="predicted"/>
<dbReference type="RefSeq" id="WP_279649039.1">
    <property type="nucleotide sequence ID" value="NZ_JAOCDG010000003.1"/>
</dbReference>
<evidence type="ECO:0000313" key="2">
    <source>
        <dbReference type="Proteomes" id="UP001161139"/>
    </source>
</evidence>
<organism evidence="1 2">
    <name type="scientific">Stutzerimonas stutzeri</name>
    <name type="common">Pseudomonas stutzeri</name>
    <dbReference type="NCBI Taxonomy" id="316"/>
    <lineage>
        <taxon>Bacteria</taxon>
        <taxon>Pseudomonadati</taxon>
        <taxon>Pseudomonadota</taxon>
        <taxon>Gammaproteobacteria</taxon>
        <taxon>Pseudomonadales</taxon>
        <taxon>Pseudomonadaceae</taxon>
        <taxon>Stutzerimonas</taxon>
    </lineage>
</organism>
<protein>
    <submittedName>
        <fullName evidence="1">Uncharacterized protein</fullName>
    </submittedName>
</protein>
<dbReference type="AlphaFoldDB" id="A0ABD4XWM8"/>
<reference evidence="1" key="1">
    <citation type="submission" date="2022-09" db="EMBL/GenBank/DDBJ databases">
        <title>Intensive care unit water sources are persistently colonized with multi-drug resistant bacteria and are the site of extensive horizontal gene transfer of antibiotic resistance genes.</title>
        <authorList>
            <person name="Diorio-Toth L."/>
        </authorList>
    </citation>
    <scope>NUCLEOTIDE SEQUENCE</scope>
    <source>
        <strain evidence="1">GD03864</strain>
    </source>
</reference>
<comment type="caution">
    <text evidence="1">The sequence shown here is derived from an EMBL/GenBank/DDBJ whole genome shotgun (WGS) entry which is preliminary data.</text>
</comment>
<dbReference type="EMBL" id="JAOCDG010000003">
    <property type="protein sequence ID" value="MDH0687088.1"/>
    <property type="molecule type" value="Genomic_DNA"/>
</dbReference>
<evidence type="ECO:0000313" key="1">
    <source>
        <dbReference type="EMBL" id="MDH0687088.1"/>
    </source>
</evidence>
<sequence>MNAEKNYSPQERALARLGDFCSRLRLDMALEKRAQADLESALQAAGLEFEREKPLSKSDIPDFLVQVEGITVALELKTRAQRKAIFRQLERYAEHGIVDCLLLMTGTAMGLPTTINGKPAAVVSMGGGWL</sequence>
<dbReference type="Proteomes" id="UP001161139">
    <property type="component" value="Unassembled WGS sequence"/>
</dbReference>
<gene>
    <name evidence="1" type="ORF">N5D09_03170</name>
</gene>